<dbReference type="Pfam" id="PF01381">
    <property type="entry name" value="HTH_3"/>
    <property type="match status" value="1"/>
</dbReference>
<reference evidence="4" key="1">
    <citation type="submission" date="2023-04" db="EMBL/GenBank/DDBJ databases">
        <title>Comparative genomic analysis of Cohnella hashimotonis sp. nov., isolated from the International Space Station.</title>
        <authorList>
            <person name="Venkateswaran K."/>
            <person name="Simpson A."/>
        </authorList>
    </citation>
    <scope>NUCLEOTIDE SEQUENCE</scope>
    <source>
        <strain evidence="4">F6_2S_P_1</strain>
    </source>
</reference>
<dbReference type="CDD" id="cd00093">
    <property type="entry name" value="HTH_XRE"/>
    <property type="match status" value="1"/>
</dbReference>
<dbReference type="InterPro" id="IPR001387">
    <property type="entry name" value="Cro/C1-type_HTH"/>
</dbReference>
<dbReference type="Proteomes" id="UP001161691">
    <property type="component" value="Unassembled WGS sequence"/>
</dbReference>
<dbReference type="SMART" id="SM00530">
    <property type="entry name" value="HTH_XRE"/>
    <property type="match status" value="1"/>
</dbReference>
<protein>
    <submittedName>
        <fullName evidence="4">Helix-turn-helix transcriptional regulator</fullName>
    </submittedName>
</protein>
<feature type="domain" description="HTH cro/C1-type" evidence="3">
    <location>
        <begin position="7"/>
        <end position="61"/>
    </location>
</feature>
<feature type="transmembrane region" description="Helical" evidence="2">
    <location>
        <begin position="209"/>
        <end position="226"/>
    </location>
</feature>
<dbReference type="Gene3D" id="1.10.260.40">
    <property type="entry name" value="lambda repressor-like DNA-binding domains"/>
    <property type="match status" value="1"/>
</dbReference>
<dbReference type="PANTHER" id="PTHR46558:SF13">
    <property type="entry name" value="HTH-TYPE TRANSCRIPTIONAL REGULATOR IMMR"/>
    <property type="match status" value="1"/>
</dbReference>
<keyword evidence="2" id="KW-0472">Membrane</keyword>
<evidence type="ECO:0000256" key="2">
    <source>
        <dbReference type="SAM" id="Phobius"/>
    </source>
</evidence>
<dbReference type="InterPro" id="IPR010982">
    <property type="entry name" value="Lambda_DNA-bd_dom_sf"/>
</dbReference>
<dbReference type="PANTHER" id="PTHR46558">
    <property type="entry name" value="TRACRIPTIONAL REGULATORY PROTEIN-RELATED-RELATED"/>
    <property type="match status" value="1"/>
</dbReference>
<gene>
    <name evidence="4" type="ORF">KB449_23945</name>
</gene>
<sequence length="263" mass="30475">MTFGEKLVSLRKEKGLSQEALAEQLGTTRQAVSKWENGQGYPETEKLLMIGNVFEVSMDFLLKDAVEPRSEREAGYYVSKEMAEGYFVYSRKYARSLSFGIFFLALAFVPYYLFDRDVAYYLLPTVIIGTIGIGFLASTALFEEVSYKILKQEPLLIDQPFLQEIRQRYAHLKQKNRLFILSGIAVFTAGCLPVVLVRKEIVAFENLMSYYPLFFVLIAVGLFIMIRHFTLLEAYRLLANNDVYTRRFGFKLRRKMLKKFDDL</sequence>
<keyword evidence="1" id="KW-0238">DNA-binding</keyword>
<feature type="transmembrane region" description="Helical" evidence="2">
    <location>
        <begin position="120"/>
        <end position="142"/>
    </location>
</feature>
<keyword evidence="5" id="KW-1185">Reference proteome</keyword>
<name>A0ABT6TP01_9BACL</name>
<dbReference type="RefSeq" id="WP_282910763.1">
    <property type="nucleotide sequence ID" value="NZ_JAGRPV010000001.1"/>
</dbReference>
<accession>A0ABT6TP01</accession>
<comment type="caution">
    <text evidence="4">The sequence shown here is derived from an EMBL/GenBank/DDBJ whole genome shotgun (WGS) entry which is preliminary data.</text>
</comment>
<keyword evidence="2" id="KW-1133">Transmembrane helix</keyword>
<dbReference type="SUPFAM" id="SSF47413">
    <property type="entry name" value="lambda repressor-like DNA-binding domains"/>
    <property type="match status" value="1"/>
</dbReference>
<dbReference type="EMBL" id="JAGRPV010000001">
    <property type="protein sequence ID" value="MDI4648025.1"/>
    <property type="molecule type" value="Genomic_DNA"/>
</dbReference>
<organism evidence="4 5">
    <name type="scientific">Cohnella hashimotonis</name>
    <dbReference type="NCBI Taxonomy" id="2826895"/>
    <lineage>
        <taxon>Bacteria</taxon>
        <taxon>Bacillati</taxon>
        <taxon>Bacillota</taxon>
        <taxon>Bacilli</taxon>
        <taxon>Bacillales</taxon>
        <taxon>Paenibacillaceae</taxon>
        <taxon>Cohnella</taxon>
    </lineage>
</organism>
<evidence type="ECO:0000313" key="4">
    <source>
        <dbReference type="EMBL" id="MDI4648025.1"/>
    </source>
</evidence>
<dbReference type="PROSITE" id="PS50943">
    <property type="entry name" value="HTH_CROC1"/>
    <property type="match status" value="1"/>
</dbReference>
<proteinExistence type="predicted"/>
<feature type="transmembrane region" description="Helical" evidence="2">
    <location>
        <begin position="178"/>
        <end position="197"/>
    </location>
</feature>
<keyword evidence="2" id="KW-0812">Transmembrane</keyword>
<evidence type="ECO:0000256" key="1">
    <source>
        <dbReference type="ARBA" id="ARBA00023125"/>
    </source>
</evidence>
<evidence type="ECO:0000313" key="5">
    <source>
        <dbReference type="Proteomes" id="UP001161691"/>
    </source>
</evidence>
<evidence type="ECO:0000259" key="3">
    <source>
        <dbReference type="PROSITE" id="PS50943"/>
    </source>
</evidence>
<feature type="transmembrane region" description="Helical" evidence="2">
    <location>
        <begin position="97"/>
        <end position="114"/>
    </location>
</feature>